<organism evidence="2 3">
    <name type="scientific">Trinickia dabaoshanensis</name>
    <dbReference type="NCBI Taxonomy" id="564714"/>
    <lineage>
        <taxon>Bacteria</taxon>
        <taxon>Pseudomonadati</taxon>
        <taxon>Pseudomonadota</taxon>
        <taxon>Betaproteobacteria</taxon>
        <taxon>Burkholderiales</taxon>
        <taxon>Burkholderiaceae</taxon>
        <taxon>Trinickia</taxon>
    </lineage>
</organism>
<keyword evidence="1" id="KW-1133">Transmembrane helix</keyword>
<dbReference type="Proteomes" id="UP000235616">
    <property type="component" value="Unassembled WGS sequence"/>
</dbReference>
<reference evidence="2 3" key="1">
    <citation type="submission" date="2018-01" db="EMBL/GenBank/DDBJ databases">
        <title>Whole genome analyses suggest that Burkholderia sensu lato contains two further novel genera in the rhizoxinica-symbiotica group Mycetohabitans gen. nov., and Trinickia gen. nov.: implications for the evolution of diazotrophy and nodulation in the Burkholderiaceae.</title>
        <authorList>
            <person name="Estrada-de los Santos P."/>
            <person name="Palmer M."/>
            <person name="Chavez-Ramirez B."/>
            <person name="Beukes C."/>
            <person name="Steenkamp E.T."/>
            <person name="Hirsch A.M."/>
            <person name="Manyaka P."/>
            <person name="Maluk M."/>
            <person name="Lafos M."/>
            <person name="Crook M."/>
            <person name="Gross E."/>
            <person name="Simon M.F."/>
            <person name="Bueno dos Reis Junior F."/>
            <person name="Poole P.S."/>
            <person name="Venter S.N."/>
            <person name="James E.K."/>
        </authorList>
    </citation>
    <scope>NUCLEOTIDE SEQUENCE [LARGE SCALE GENOMIC DNA]</scope>
    <source>
        <strain evidence="2 3">GIMN1.004</strain>
    </source>
</reference>
<gene>
    <name evidence="2" type="ORF">C0Z18_26425</name>
</gene>
<sequence length="92" mass="10157">MKRFFVSLLAALALAFPIAIGIGRSPWFGNWMARGHGWDTFDPLLKFFGVIGVEGEGDVVLNTLLVASFVLSFVVAWFISGAIVRTRQRQAK</sequence>
<dbReference type="EMBL" id="PNYA01000030">
    <property type="protein sequence ID" value="PMS15567.1"/>
    <property type="molecule type" value="Genomic_DNA"/>
</dbReference>
<name>A0A2N7VEJ3_9BURK</name>
<comment type="caution">
    <text evidence="2">The sequence shown here is derived from an EMBL/GenBank/DDBJ whole genome shotgun (WGS) entry which is preliminary data.</text>
</comment>
<proteinExistence type="predicted"/>
<evidence type="ECO:0000256" key="1">
    <source>
        <dbReference type="SAM" id="Phobius"/>
    </source>
</evidence>
<keyword evidence="1" id="KW-0472">Membrane</keyword>
<protein>
    <submittedName>
        <fullName evidence="2">Uncharacterized protein</fullName>
    </submittedName>
</protein>
<evidence type="ECO:0000313" key="2">
    <source>
        <dbReference type="EMBL" id="PMS15567.1"/>
    </source>
</evidence>
<accession>A0A2N7VEJ3</accession>
<keyword evidence="1" id="KW-0812">Transmembrane</keyword>
<keyword evidence="3" id="KW-1185">Reference proteome</keyword>
<dbReference type="AlphaFoldDB" id="A0A2N7VEJ3"/>
<dbReference type="RefSeq" id="WP_102648430.1">
    <property type="nucleotide sequence ID" value="NZ_PNYA01000030.1"/>
</dbReference>
<feature type="transmembrane region" description="Helical" evidence="1">
    <location>
        <begin position="64"/>
        <end position="84"/>
    </location>
</feature>
<dbReference type="OrthoDB" id="9027229at2"/>
<evidence type="ECO:0000313" key="3">
    <source>
        <dbReference type="Proteomes" id="UP000235616"/>
    </source>
</evidence>